<dbReference type="InterPro" id="IPR020084">
    <property type="entry name" value="NUDIX_hydrolase_CS"/>
</dbReference>
<comment type="caution">
    <text evidence="5">The sequence shown here is derived from an EMBL/GenBank/DDBJ whole genome shotgun (WGS) entry which is preliminary data.</text>
</comment>
<gene>
    <name evidence="5" type="ORF">RRH01S_04_00720</name>
</gene>
<dbReference type="InterPro" id="IPR020476">
    <property type="entry name" value="Nudix_hydrolase"/>
</dbReference>
<organism evidence="5 6">
    <name type="scientific">Rhizobium rhizogenes NBRC 13257</name>
    <dbReference type="NCBI Taxonomy" id="1220581"/>
    <lineage>
        <taxon>Bacteria</taxon>
        <taxon>Pseudomonadati</taxon>
        <taxon>Pseudomonadota</taxon>
        <taxon>Alphaproteobacteria</taxon>
        <taxon>Hyphomicrobiales</taxon>
        <taxon>Rhizobiaceae</taxon>
        <taxon>Rhizobium/Agrobacterium group</taxon>
        <taxon>Rhizobium</taxon>
    </lineage>
</organism>
<accession>A0AA87Q761</accession>
<dbReference type="PANTHER" id="PTHR43046:SF14">
    <property type="entry name" value="MUTT_NUDIX FAMILY PROTEIN"/>
    <property type="match status" value="1"/>
</dbReference>
<dbReference type="Pfam" id="PF00293">
    <property type="entry name" value="NUDIX"/>
    <property type="match status" value="1"/>
</dbReference>
<dbReference type="Gene3D" id="3.90.79.10">
    <property type="entry name" value="Nucleoside Triphosphate Pyrophosphohydrolase"/>
    <property type="match status" value="1"/>
</dbReference>
<dbReference type="InterPro" id="IPR000086">
    <property type="entry name" value="NUDIX_hydrolase_dom"/>
</dbReference>
<dbReference type="CDD" id="cd04663">
    <property type="entry name" value="NUDIX_Hydrolase"/>
    <property type="match status" value="1"/>
</dbReference>
<proteinExistence type="inferred from homology"/>
<dbReference type="GO" id="GO:0016787">
    <property type="term" value="F:hydrolase activity"/>
    <property type="evidence" value="ECO:0007669"/>
    <property type="project" value="UniProtKB-KW"/>
</dbReference>
<evidence type="ECO:0000256" key="1">
    <source>
        <dbReference type="ARBA" id="ARBA00001946"/>
    </source>
</evidence>
<dbReference type="PROSITE" id="PS51462">
    <property type="entry name" value="NUDIX"/>
    <property type="match status" value="1"/>
</dbReference>
<evidence type="ECO:0000313" key="5">
    <source>
        <dbReference type="EMBL" id="GAJ92519.1"/>
    </source>
</evidence>
<dbReference type="AlphaFoldDB" id="A0AA87Q761"/>
<dbReference type="PANTHER" id="PTHR43046">
    <property type="entry name" value="GDP-MANNOSE MANNOSYL HYDROLASE"/>
    <property type="match status" value="1"/>
</dbReference>
<feature type="domain" description="Nudix hydrolase" evidence="4">
    <location>
        <begin position="1"/>
        <end position="141"/>
    </location>
</feature>
<dbReference type="EMBL" id="BAYX01000004">
    <property type="protein sequence ID" value="GAJ92519.1"/>
    <property type="molecule type" value="Genomic_DNA"/>
</dbReference>
<dbReference type="PRINTS" id="PR00502">
    <property type="entry name" value="NUDIXFAMILY"/>
</dbReference>
<evidence type="ECO:0000313" key="6">
    <source>
        <dbReference type="Proteomes" id="UP000026941"/>
    </source>
</evidence>
<name>A0AA87Q761_RHIRH</name>
<comment type="cofactor">
    <cofactor evidence="1">
        <name>Mg(2+)</name>
        <dbReference type="ChEBI" id="CHEBI:18420"/>
    </cofactor>
</comment>
<keyword evidence="2 3" id="KW-0378">Hydrolase</keyword>
<dbReference type="RefSeq" id="WP_042471383.1">
    <property type="nucleotide sequence ID" value="NZ_BAYX01000004.1"/>
</dbReference>
<reference evidence="5 6" key="1">
    <citation type="submission" date="2014-05" db="EMBL/GenBank/DDBJ databases">
        <title>Whole genome shotgun sequence of Rhizobium rhizogenes NBRC 13257.</title>
        <authorList>
            <person name="Katano-Makiyama Y."/>
            <person name="Hosoyama A."/>
            <person name="Hashimoto M."/>
            <person name="Hosoyama Y."/>
            <person name="Noguchi M."/>
            <person name="Tsuchikane K."/>
            <person name="Kimura A."/>
            <person name="Ohji S."/>
            <person name="Ichikawa N."/>
            <person name="Yamazoe A."/>
            <person name="Fujita N."/>
        </authorList>
    </citation>
    <scope>NUCLEOTIDE SEQUENCE [LARGE SCALE GENOMIC DNA]</scope>
    <source>
        <strain evidence="5 6">NBRC 13257</strain>
    </source>
</reference>
<dbReference type="SUPFAM" id="SSF55811">
    <property type="entry name" value="Nudix"/>
    <property type="match status" value="1"/>
</dbReference>
<protein>
    <submittedName>
        <fullName evidence="5">Hydrolase</fullName>
    </submittedName>
</protein>
<dbReference type="Proteomes" id="UP000026941">
    <property type="component" value="Unassembled WGS sequence"/>
</dbReference>
<evidence type="ECO:0000256" key="2">
    <source>
        <dbReference type="ARBA" id="ARBA00022801"/>
    </source>
</evidence>
<dbReference type="PROSITE" id="PS00893">
    <property type="entry name" value="NUDIX_BOX"/>
    <property type="match status" value="1"/>
</dbReference>
<sequence>MTQPDAIKVLIHALRGRHLLVFDEPDFPTVKLQVPGGTVEPGEDLATAAAREFEEETGLAAVDLHPLGIQDYRFEKDGREYHHQRHYFRCTLPEAVPDTWLHLEMTPFDGSDPIRFRFFWLPIPIARQRLGYGMQHFLEHL</sequence>
<evidence type="ECO:0000259" key="4">
    <source>
        <dbReference type="PROSITE" id="PS51462"/>
    </source>
</evidence>
<comment type="similarity">
    <text evidence="3">Belongs to the Nudix hydrolase family.</text>
</comment>
<dbReference type="InterPro" id="IPR015797">
    <property type="entry name" value="NUDIX_hydrolase-like_dom_sf"/>
</dbReference>
<evidence type="ECO:0000256" key="3">
    <source>
        <dbReference type="RuleBase" id="RU003476"/>
    </source>
</evidence>